<evidence type="ECO:0000256" key="5">
    <source>
        <dbReference type="ARBA" id="ARBA00022833"/>
    </source>
</evidence>
<dbReference type="InterPro" id="IPR040050">
    <property type="entry name" value="ZNF830-like"/>
</dbReference>
<feature type="region of interest" description="Disordered" evidence="7">
    <location>
        <begin position="28"/>
        <end position="84"/>
    </location>
</feature>
<dbReference type="AlphaFoldDB" id="A0A7E4VV68"/>
<dbReference type="GO" id="GO:0008270">
    <property type="term" value="F:zinc ion binding"/>
    <property type="evidence" value="ECO:0007669"/>
    <property type="project" value="UniProtKB-KW"/>
</dbReference>
<dbReference type="WBParaSite" id="Pan_g3854.t1">
    <property type="protein sequence ID" value="Pan_g3854.t1"/>
    <property type="gene ID" value="Pan_g3854"/>
</dbReference>
<protein>
    <submittedName>
        <fullName evidence="10">Zinc finger protein 830</fullName>
    </submittedName>
</protein>
<feature type="compositionally biased region" description="Low complexity" evidence="7">
    <location>
        <begin position="72"/>
        <end position="84"/>
    </location>
</feature>
<keyword evidence="9" id="KW-1185">Reference proteome</keyword>
<dbReference type="Pfam" id="PF23406">
    <property type="entry name" value="ZNF380_CC"/>
    <property type="match status" value="1"/>
</dbReference>
<sequence>MSTKFCQVCAQPVSLKIWTAHVKGRKHLQKVQEAKSKGQKPVTSSHAAATGSKHPLPVPDSDLVSAKRARVETTATESASSKSADVNELSFIPSGFFDDAAQNNKTDAEVAKQKLLDAEYAKFMNEVASAEAEVAIEDEGDVKTFTHERQMESIDATIKYWQAFNELEKRKEALAEKKHVPDGDVDVDMEDAQAADNDDSSDDDLDGTNWRKRTMF</sequence>
<name>A0A7E4VV68_PANRE</name>
<evidence type="ECO:0000259" key="8">
    <source>
        <dbReference type="Pfam" id="PF23406"/>
    </source>
</evidence>
<dbReference type="PANTHER" id="PTHR13278:SF0">
    <property type="entry name" value="ZINC FINGER PROTEIN 830"/>
    <property type="match status" value="1"/>
</dbReference>
<feature type="domain" description="ZNF380 coiled-coil" evidence="8">
    <location>
        <begin position="92"/>
        <end position="172"/>
    </location>
</feature>
<reference evidence="9" key="1">
    <citation type="journal article" date="2013" name="Genetics">
        <title>The draft genome and transcriptome of Panagrellus redivivus are shaped by the harsh demands of a free-living lifestyle.</title>
        <authorList>
            <person name="Srinivasan J."/>
            <person name="Dillman A.R."/>
            <person name="Macchietto M.G."/>
            <person name="Heikkinen L."/>
            <person name="Lakso M."/>
            <person name="Fracchia K.M."/>
            <person name="Antoshechkin I."/>
            <person name="Mortazavi A."/>
            <person name="Wong G."/>
            <person name="Sternberg P.W."/>
        </authorList>
    </citation>
    <scope>NUCLEOTIDE SEQUENCE [LARGE SCALE GENOMIC DNA]</scope>
    <source>
        <strain evidence="9">MT8872</strain>
    </source>
</reference>
<keyword evidence="4" id="KW-0863">Zinc-finger</keyword>
<proteinExistence type="predicted"/>
<accession>A0A7E4VV68</accession>
<reference evidence="10" key="2">
    <citation type="submission" date="2020-10" db="UniProtKB">
        <authorList>
            <consortium name="WormBaseParasite"/>
        </authorList>
    </citation>
    <scope>IDENTIFICATION</scope>
</reference>
<feature type="region of interest" description="Disordered" evidence="7">
    <location>
        <begin position="175"/>
        <end position="216"/>
    </location>
</feature>
<comment type="subcellular location">
    <subcellularLocation>
        <location evidence="1">Nucleus speckle</location>
    </subcellularLocation>
</comment>
<dbReference type="GO" id="GO:0003676">
    <property type="term" value="F:nucleic acid binding"/>
    <property type="evidence" value="ECO:0007669"/>
    <property type="project" value="InterPro"/>
</dbReference>
<evidence type="ECO:0000256" key="4">
    <source>
        <dbReference type="ARBA" id="ARBA00022771"/>
    </source>
</evidence>
<evidence type="ECO:0000256" key="7">
    <source>
        <dbReference type="SAM" id="MobiDB-lite"/>
    </source>
</evidence>
<evidence type="ECO:0000256" key="6">
    <source>
        <dbReference type="ARBA" id="ARBA00023242"/>
    </source>
</evidence>
<keyword evidence="6" id="KW-0539">Nucleus</keyword>
<dbReference type="Proteomes" id="UP000492821">
    <property type="component" value="Unassembled WGS sequence"/>
</dbReference>
<evidence type="ECO:0000313" key="10">
    <source>
        <dbReference type="WBParaSite" id="Pan_g3854.t1"/>
    </source>
</evidence>
<keyword evidence="3" id="KW-0479">Metal-binding</keyword>
<dbReference type="PANTHER" id="PTHR13278">
    <property type="entry name" value="ZINC FINGER PROTEIN 830"/>
    <property type="match status" value="1"/>
</dbReference>
<keyword evidence="5" id="KW-0862">Zinc</keyword>
<evidence type="ECO:0000313" key="9">
    <source>
        <dbReference type="Proteomes" id="UP000492821"/>
    </source>
</evidence>
<evidence type="ECO:0000256" key="3">
    <source>
        <dbReference type="ARBA" id="ARBA00022723"/>
    </source>
</evidence>
<keyword evidence="2" id="KW-0217">Developmental protein</keyword>
<dbReference type="GO" id="GO:0044773">
    <property type="term" value="P:mitotic DNA damage checkpoint signaling"/>
    <property type="evidence" value="ECO:0007669"/>
    <property type="project" value="TreeGrafter"/>
</dbReference>
<organism evidence="9 10">
    <name type="scientific">Panagrellus redivivus</name>
    <name type="common">Microworm</name>
    <dbReference type="NCBI Taxonomy" id="6233"/>
    <lineage>
        <taxon>Eukaryota</taxon>
        <taxon>Metazoa</taxon>
        <taxon>Ecdysozoa</taxon>
        <taxon>Nematoda</taxon>
        <taxon>Chromadorea</taxon>
        <taxon>Rhabditida</taxon>
        <taxon>Tylenchina</taxon>
        <taxon>Panagrolaimomorpha</taxon>
        <taxon>Panagrolaimoidea</taxon>
        <taxon>Panagrolaimidae</taxon>
        <taxon>Panagrellus</taxon>
    </lineage>
</organism>
<evidence type="ECO:0000256" key="2">
    <source>
        <dbReference type="ARBA" id="ARBA00022473"/>
    </source>
</evidence>
<dbReference type="GO" id="GO:0005681">
    <property type="term" value="C:spliceosomal complex"/>
    <property type="evidence" value="ECO:0007669"/>
    <property type="project" value="InterPro"/>
</dbReference>
<dbReference type="InterPro" id="IPR059039">
    <property type="entry name" value="ZNF380_CC"/>
</dbReference>
<dbReference type="GO" id="GO:0033260">
    <property type="term" value="P:nuclear DNA replication"/>
    <property type="evidence" value="ECO:0007669"/>
    <property type="project" value="TreeGrafter"/>
</dbReference>
<evidence type="ECO:0000256" key="1">
    <source>
        <dbReference type="ARBA" id="ARBA00004324"/>
    </source>
</evidence>
<feature type="compositionally biased region" description="Acidic residues" evidence="7">
    <location>
        <begin position="183"/>
        <end position="206"/>
    </location>
</feature>
<dbReference type="GO" id="GO:0033314">
    <property type="term" value="P:mitotic DNA replication checkpoint signaling"/>
    <property type="evidence" value="ECO:0007669"/>
    <property type="project" value="TreeGrafter"/>
</dbReference>